<keyword evidence="9" id="KW-1185">Reference proteome</keyword>
<evidence type="ECO:0000256" key="5">
    <source>
        <dbReference type="ARBA" id="ARBA00023211"/>
    </source>
</evidence>
<evidence type="ECO:0000256" key="4">
    <source>
        <dbReference type="ARBA" id="ARBA00022801"/>
    </source>
</evidence>
<evidence type="ECO:0000256" key="2">
    <source>
        <dbReference type="ARBA" id="ARBA00022723"/>
    </source>
</evidence>
<gene>
    <name evidence="8" type="ORF">FA09DRAFT_339981</name>
</gene>
<keyword evidence="4 6" id="KW-0378">Hydrolase</keyword>
<dbReference type="GO" id="GO:0004722">
    <property type="term" value="F:protein serine/threonine phosphatase activity"/>
    <property type="evidence" value="ECO:0007669"/>
    <property type="project" value="UniProtKB-EC"/>
</dbReference>
<dbReference type="PANTHER" id="PTHR45668">
    <property type="entry name" value="SERINE/THREONINE-PROTEIN PHOSPHATASE 5-RELATED"/>
    <property type="match status" value="1"/>
</dbReference>
<dbReference type="InterPro" id="IPR004843">
    <property type="entry name" value="Calcineurin-like_PHP"/>
</dbReference>
<dbReference type="SMART" id="SM00156">
    <property type="entry name" value="PP2Ac"/>
    <property type="match status" value="1"/>
</dbReference>
<dbReference type="SUPFAM" id="SSF56300">
    <property type="entry name" value="Metallo-dependent phosphatases"/>
    <property type="match status" value="1"/>
</dbReference>
<dbReference type="InterPro" id="IPR029052">
    <property type="entry name" value="Metallo-depent_PP-like"/>
</dbReference>
<evidence type="ECO:0000313" key="8">
    <source>
        <dbReference type="EMBL" id="PWN96610.1"/>
    </source>
</evidence>
<dbReference type="GO" id="GO:0046872">
    <property type="term" value="F:metal ion binding"/>
    <property type="evidence" value="ECO:0007669"/>
    <property type="project" value="UniProtKB-KW"/>
</dbReference>
<organism evidence="8 9">
    <name type="scientific">Tilletiopsis washingtonensis</name>
    <dbReference type="NCBI Taxonomy" id="58919"/>
    <lineage>
        <taxon>Eukaryota</taxon>
        <taxon>Fungi</taxon>
        <taxon>Dikarya</taxon>
        <taxon>Basidiomycota</taxon>
        <taxon>Ustilaginomycotina</taxon>
        <taxon>Exobasidiomycetes</taxon>
        <taxon>Entylomatales</taxon>
        <taxon>Entylomatales incertae sedis</taxon>
        <taxon>Tilletiopsis</taxon>
    </lineage>
</organism>
<dbReference type="InterPro" id="IPR051134">
    <property type="entry name" value="PPP_phosphatase"/>
</dbReference>
<comment type="similarity">
    <text evidence="6">Belongs to the PPP phosphatase family.</text>
</comment>
<evidence type="ECO:0000256" key="6">
    <source>
        <dbReference type="RuleBase" id="RU004273"/>
    </source>
</evidence>
<keyword evidence="5" id="KW-0464">Manganese</keyword>
<dbReference type="PRINTS" id="PR00114">
    <property type="entry name" value="STPHPHTASE"/>
</dbReference>
<evidence type="ECO:0000256" key="1">
    <source>
        <dbReference type="ARBA" id="ARBA00001936"/>
    </source>
</evidence>
<dbReference type="OrthoDB" id="445564at2759"/>
<dbReference type="Pfam" id="PF08321">
    <property type="entry name" value="PPP5"/>
    <property type="match status" value="1"/>
</dbReference>
<keyword evidence="3" id="KW-0677">Repeat</keyword>
<dbReference type="InterPro" id="IPR013235">
    <property type="entry name" value="PPP_dom"/>
</dbReference>
<dbReference type="PROSITE" id="PS00125">
    <property type="entry name" value="SER_THR_PHOSPHATASE"/>
    <property type="match status" value="1"/>
</dbReference>
<evidence type="ECO:0000313" key="9">
    <source>
        <dbReference type="Proteomes" id="UP000245946"/>
    </source>
</evidence>
<name>A0A316Z4E3_9BASI</name>
<reference evidence="8 9" key="1">
    <citation type="journal article" date="2018" name="Mol. Biol. Evol.">
        <title>Broad Genomic Sampling Reveals a Smut Pathogenic Ancestry of the Fungal Clade Ustilaginomycotina.</title>
        <authorList>
            <person name="Kijpornyongpan T."/>
            <person name="Mondo S.J."/>
            <person name="Barry K."/>
            <person name="Sandor L."/>
            <person name="Lee J."/>
            <person name="Lipzen A."/>
            <person name="Pangilinan J."/>
            <person name="LaButti K."/>
            <person name="Hainaut M."/>
            <person name="Henrissat B."/>
            <person name="Grigoriev I.V."/>
            <person name="Spatafora J.W."/>
            <person name="Aime M.C."/>
        </authorList>
    </citation>
    <scope>NUCLEOTIDE SEQUENCE [LARGE SCALE GENOMIC DNA]</scope>
    <source>
        <strain evidence="8 9">MCA 4186</strain>
    </source>
</reference>
<comment type="catalytic activity">
    <reaction evidence="6">
        <text>O-phospho-L-threonyl-[protein] + H2O = L-threonyl-[protein] + phosphate</text>
        <dbReference type="Rhea" id="RHEA:47004"/>
        <dbReference type="Rhea" id="RHEA-COMP:11060"/>
        <dbReference type="Rhea" id="RHEA-COMP:11605"/>
        <dbReference type="ChEBI" id="CHEBI:15377"/>
        <dbReference type="ChEBI" id="CHEBI:30013"/>
        <dbReference type="ChEBI" id="CHEBI:43474"/>
        <dbReference type="ChEBI" id="CHEBI:61977"/>
        <dbReference type="EC" id="3.1.3.16"/>
    </reaction>
</comment>
<dbReference type="RefSeq" id="XP_025596889.1">
    <property type="nucleotide sequence ID" value="XM_025744274.1"/>
</dbReference>
<dbReference type="STRING" id="58919.A0A316Z4E3"/>
<keyword evidence="2" id="KW-0479">Metal-binding</keyword>
<dbReference type="Gene3D" id="3.60.21.10">
    <property type="match status" value="1"/>
</dbReference>
<dbReference type="EMBL" id="KZ819298">
    <property type="protein sequence ID" value="PWN96610.1"/>
    <property type="molecule type" value="Genomic_DNA"/>
</dbReference>
<accession>A0A316Z4E3</accession>
<dbReference type="GeneID" id="37271818"/>
<dbReference type="Proteomes" id="UP000245946">
    <property type="component" value="Unassembled WGS sequence"/>
</dbReference>
<protein>
    <recommendedName>
        <fullName evidence="6">Serine/threonine-protein phosphatase</fullName>
        <ecNumber evidence="6">3.1.3.16</ecNumber>
    </recommendedName>
</protein>
<dbReference type="Pfam" id="PF00149">
    <property type="entry name" value="Metallophos"/>
    <property type="match status" value="1"/>
</dbReference>
<sequence>MITHFKDGKRLPLRYAWQIMLGAQRAFLQEGPLVEYNIPEGRTIDVIGDTHGQFYDFIHLLSLTGHPSASHALLFNGDAVDRGSWSCEIVLTILAYKWLFPKSCFFNRGNHETHGMNQVYGFEGECKAKFGGDLTYKIFTELFVALPLSTLISAPRAPLQGADLPQHYSQAQRSPILSPEGRKRFFVVHGGLFSKDGVTLEDIKAIDRFKGNGQPGSEGLVVDMLWADPQAANGRGPSKRGVGLGFGPDITRAWCELNGVTAVLRSHEVRQEGYSEEHDSLCVTYVDQVGNKGAFARIDDQGTMTYQQFSCQPHPDIKPMAYTQPSMGGMLS</sequence>
<dbReference type="EC" id="3.1.3.16" evidence="6"/>
<evidence type="ECO:0000259" key="7">
    <source>
        <dbReference type="PROSITE" id="PS00125"/>
    </source>
</evidence>
<evidence type="ECO:0000256" key="3">
    <source>
        <dbReference type="ARBA" id="ARBA00022737"/>
    </source>
</evidence>
<dbReference type="InterPro" id="IPR006186">
    <property type="entry name" value="Ser/Thr-sp_prot-phosphatase"/>
</dbReference>
<feature type="domain" description="Serine/threonine specific protein phosphatases" evidence="7">
    <location>
        <begin position="107"/>
        <end position="112"/>
    </location>
</feature>
<proteinExistence type="inferred from homology"/>
<comment type="cofactor">
    <cofactor evidence="1">
        <name>Mn(2+)</name>
        <dbReference type="ChEBI" id="CHEBI:29035"/>
    </cofactor>
</comment>
<dbReference type="PANTHER" id="PTHR45668:SF5">
    <property type="entry name" value="SERINE_THREONINE-PROTEIN PHOSPHATASE 5"/>
    <property type="match status" value="1"/>
</dbReference>
<dbReference type="AlphaFoldDB" id="A0A316Z4E3"/>